<feature type="compositionally biased region" description="Polar residues" evidence="1">
    <location>
        <begin position="10"/>
        <end position="22"/>
    </location>
</feature>
<dbReference type="Pfam" id="PF12937">
    <property type="entry name" value="F-box-like"/>
    <property type="match status" value="1"/>
</dbReference>
<evidence type="ECO:0000313" key="4">
    <source>
        <dbReference type="Proteomes" id="UP000799779"/>
    </source>
</evidence>
<dbReference type="EMBL" id="ML977557">
    <property type="protein sequence ID" value="KAF2007193.1"/>
    <property type="molecule type" value="Genomic_DNA"/>
</dbReference>
<feature type="compositionally biased region" description="Pro residues" evidence="1">
    <location>
        <begin position="698"/>
        <end position="716"/>
    </location>
</feature>
<evidence type="ECO:0000256" key="1">
    <source>
        <dbReference type="SAM" id="MobiDB-lite"/>
    </source>
</evidence>
<gene>
    <name evidence="3" type="ORF">P154DRAFT_614613</name>
</gene>
<dbReference type="InterPro" id="IPR036047">
    <property type="entry name" value="F-box-like_dom_sf"/>
</dbReference>
<dbReference type="InterPro" id="IPR001810">
    <property type="entry name" value="F-box_dom"/>
</dbReference>
<dbReference type="Proteomes" id="UP000799779">
    <property type="component" value="Unassembled WGS sequence"/>
</dbReference>
<dbReference type="Gene3D" id="1.20.1280.50">
    <property type="match status" value="1"/>
</dbReference>
<dbReference type="OrthoDB" id="47801at2759"/>
<dbReference type="PROSITE" id="PS50181">
    <property type="entry name" value="FBOX"/>
    <property type="match status" value="1"/>
</dbReference>
<proteinExistence type="predicted"/>
<feature type="domain" description="F-box" evidence="2">
    <location>
        <begin position="22"/>
        <end position="67"/>
    </location>
</feature>
<evidence type="ECO:0000313" key="3">
    <source>
        <dbReference type="EMBL" id="KAF2007193.1"/>
    </source>
</evidence>
<feature type="region of interest" description="Disordered" evidence="1">
    <location>
        <begin position="695"/>
        <end position="716"/>
    </location>
</feature>
<accession>A0A6A5WZC9</accession>
<dbReference type="AlphaFoldDB" id="A0A6A5WZC9"/>
<protein>
    <recommendedName>
        <fullName evidence="2">F-box domain-containing protein</fullName>
    </recommendedName>
</protein>
<evidence type="ECO:0000259" key="2">
    <source>
        <dbReference type="PROSITE" id="PS50181"/>
    </source>
</evidence>
<dbReference type="SUPFAM" id="SSF81383">
    <property type="entry name" value="F-box domain"/>
    <property type="match status" value="1"/>
</dbReference>
<name>A0A6A5WZC9_9PLEO</name>
<organism evidence="3 4">
    <name type="scientific">Amniculicola lignicola CBS 123094</name>
    <dbReference type="NCBI Taxonomy" id="1392246"/>
    <lineage>
        <taxon>Eukaryota</taxon>
        <taxon>Fungi</taxon>
        <taxon>Dikarya</taxon>
        <taxon>Ascomycota</taxon>
        <taxon>Pezizomycotina</taxon>
        <taxon>Dothideomycetes</taxon>
        <taxon>Pleosporomycetidae</taxon>
        <taxon>Pleosporales</taxon>
        <taxon>Amniculicolaceae</taxon>
        <taxon>Amniculicola</taxon>
    </lineage>
</organism>
<reference evidence="3" key="1">
    <citation type="journal article" date="2020" name="Stud. Mycol.">
        <title>101 Dothideomycetes genomes: a test case for predicting lifestyles and emergence of pathogens.</title>
        <authorList>
            <person name="Haridas S."/>
            <person name="Albert R."/>
            <person name="Binder M."/>
            <person name="Bloem J."/>
            <person name="Labutti K."/>
            <person name="Salamov A."/>
            <person name="Andreopoulos B."/>
            <person name="Baker S."/>
            <person name="Barry K."/>
            <person name="Bills G."/>
            <person name="Bluhm B."/>
            <person name="Cannon C."/>
            <person name="Castanera R."/>
            <person name="Culley D."/>
            <person name="Daum C."/>
            <person name="Ezra D."/>
            <person name="Gonzalez J."/>
            <person name="Henrissat B."/>
            <person name="Kuo A."/>
            <person name="Liang C."/>
            <person name="Lipzen A."/>
            <person name="Lutzoni F."/>
            <person name="Magnuson J."/>
            <person name="Mondo S."/>
            <person name="Nolan M."/>
            <person name="Ohm R."/>
            <person name="Pangilinan J."/>
            <person name="Park H.-J."/>
            <person name="Ramirez L."/>
            <person name="Alfaro M."/>
            <person name="Sun H."/>
            <person name="Tritt A."/>
            <person name="Yoshinaga Y."/>
            <person name="Zwiers L.-H."/>
            <person name="Turgeon B."/>
            <person name="Goodwin S."/>
            <person name="Spatafora J."/>
            <person name="Crous P."/>
            <person name="Grigoriev I."/>
        </authorList>
    </citation>
    <scope>NUCLEOTIDE SEQUENCE</scope>
    <source>
        <strain evidence="3">CBS 123094</strain>
    </source>
</reference>
<sequence>MTRHPAPASRASTQRQEASETPHSLELLPAEILQAVLSHLDTTALKRTALVCKLLHHEATAILWREVRLIDAHSDHVGQEGDRDQHDDTPIIQKLHILATNKDLASKVLVLTHRCRLPTPWIYDVLPWIHFDAPTLSRDARLLNLLRLAIQNLRTVHTLRIIFGHWRLTRGLLEGFLDPDRPRDAPLRKLWLESCSLDGARIDFPPSASRLPSGLESIRFRRLRAERKRAVKHRSSNEFWLARGGNQRQLHNGHGGFYVTDVEVGGDGRVPVPTLTGSPRLSTADITTKANMFDDLVWDKLQHIQQLLGNEEDSLLPRKPARAPNMPMLWLISMSQSTLTRLSLDWILWRGGWEEIDETQEMHTCVQLNHLAQMRFPNLHVFQLRNAVVKPTKLPGRVFLLETNFLEFMEAHPKIRSLAWPLDRFYSHIRPSREVQMRVRKVVSHLGSVLVDLRLDASYDGFAEQLTDRSTQQSEAQERIRRRIFIAEFAPCMTKIEQIKIEGGIPRDEKREIVRALHYCPLKKVVMIGASFPVGNTWGINGIDLHEIDPHEIDPGQMDLEEEDGAATRAAYGPTPQIEDNFEFTPTYGWPSQPPLLHTLAAHHASTITELKICGYVGAPILSYATPITSPLLHPLQHFPHLRHLIISFWLLTRHDGERRDEEIINSWMATRRNGLALPVHPPPRSSTPMYLVAPTIAHPPSPQGPPSSSSTPPPPPIIPRFQAFDRWNVVLKTRFTPSALAYQVAREIGPHLSPVAKSREGGVRVRASFWLGEEMWKDIFDLDVLVGDGAAGDEVGMFLGPREEGERGRWWGKLATRGWF</sequence>
<feature type="region of interest" description="Disordered" evidence="1">
    <location>
        <begin position="1"/>
        <end position="23"/>
    </location>
</feature>
<keyword evidence="4" id="KW-1185">Reference proteome</keyword>